<feature type="compositionally biased region" description="Polar residues" evidence="1">
    <location>
        <begin position="39"/>
        <end position="54"/>
    </location>
</feature>
<feature type="compositionally biased region" description="Low complexity" evidence="1">
    <location>
        <begin position="79"/>
        <end position="94"/>
    </location>
</feature>
<dbReference type="SMART" id="SM00257">
    <property type="entry name" value="LysM"/>
    <property type="match status" value="1"/>
</dbReference>
<keyword evidence="2" id="KW-0472">Membrane</keyword>
<feature type="region of interest" description="Disordered" evidence="1">
    <location>
        <begin position="37"/>
        <end position="119"/>
    </location>
</feature>
<protein>
    <submittedName>
        <fullName evidence="4">LysM peptidoglycan-binding domain-containing protein</fullName>
    </submittedName>
</protein>
<feature type="domain" description="LysM" evidence="3">
    <location>
        <begin position="470"/>
        <end position="519"/>
    </location>
</feature>
<name>A0ABU9T312_9HYPH</name>
<keyword evidence="5" id="KW-1185">Reference proteome</keyword>
<dbReference type="CDD" id="cd00118">
    <property type="entry name" value="LysM"/>
    <property type="match status" value="1"/>
</dbReference>
<dbReference type="SUPFAM" id="SSF54106">
    <property type="entry name" value="LysM domain"/>
    <property type="match status" value="1"/>
</dbReference>
<sequence length="528" mass="55236">MGKESIGVWLFAGVVGITGLVASGYLGDPNKLLEPFKSVATSTETPESESNASPKSDRTADPVAEESTALAEISPEANDVSVTAESEEASPSADAPEEVTAAPQAEQTNVEPATPVETAPENIVPTFGILRVVPNGDMVIAGIAASNADVEIVAGSKSLAITKSNDRGEFVATLDEPLKEGDYVIVLRATQDDGTVATSLETAIVSIPEKGSTDVLALVEAPGAPSRLITKSEGGQSLQVVETPTQAEPKTDDEIVKDNEAEKTASSIDEPAEVKTTMQSEEATPQQKAGEVVRIEAVEIDGAKVFVAGATDAGARIRIYANEIILGEDLANSDGRFLVEANRDLPIGDYVIRADRLSKNGFDVVARAAVPFTRSEGEKLAAVAVPQALAGTAPSAPVETAAGDDDQAPSSDTSDVSAASPKDAMVEAGSADSMASETEIDGVQVVIADETPLEVQATGNVNERLKPVDTSVIIRRGDTLWHISKRVYGRGIKYTTIYKANEDQIANPDKIWPGQIFALPENEEATDN</sequence>
<organism evidence="4 5">
    <name type="scientific">Ahrensia kielensis</name>
    <dbReference type="NCBI Taxonomy" id="76980"/>
    <lineage>
        <taxon>Bacteria</taxon>
        <taxon>Pseudomonadati</taxon>
        <taxon>Pseudomonadota</taxon>
        <taxon>Alphaproteobacteria</taxon>
        <taxon>Hyphomicrobiales</taxon>
        <taxon>Ahrensiaceae</taxon>
        <taxon>Ahrensia</taxon>
    </lineage>
</organism>
<dbReference type="InterPro" id="IPR052196">
    <property type="entry name" value="Bact_Kbp"/>
</dbReference>
<dbReference type="PANTHER" id="PTHR34700:SF4">
    <property type="entry name" value="PHAGE-LIKE ELEMENT PBSX PROTEIN XKDP"/>
    <property type="match status" value="1"/>
</dbReference>
<accession>A0ABU9T312</accession>
<dbReference type="InterPro" id="IPR018392">
    <property type="entry name" value="LysM"/>
</dbReference>
<evidence type="ECO:0000313" key="4">
    <source>
        <dbReference type="EMBL" id="MEM5500513.1"/>
    </source>
</evidence>
<feature type="compositionally biased region" description="Basic and acidic residues" evidence="1">
    <location>
        <begin position="249"/>
        <end position="263"/>
    </location>
</feature>
<keyword evidence="2" id="KW-1133">Transmembrane helix</keyword>
<evidence type="ECO:0000313" key="5">
    <source>
        <dbReference type="Proteomes" id="UP001477870"/>
    </source>
</evidence>
<evidence type="ECO:0000256" key="2">
    <source>
        <dbReference type="SAM" id="Phobius"/>
    </source>
</evidence>
<dbReference type="Proteomes" id="UP001477870">
    <property type="component" value="Unassembled WGS sequence"/>
</dbReference>
<keyword evidence="2" id="KW-0812">Transmembrane</keyword>
<gene>
    <name evidence="4" type="ORF">WNY59_02815</name>
</gene>
<feature type="compositionally biased region" description="Polar residues" evidence="1">
    <location>
        <begin position="408"/>
        <end position="417"/>
    </location>
</feature>
<dbReference type="EMBL" id="JBBMQO010000002">
    <property type="protein sequence ID" value="MEM5500513.1"/>
    <property type="molecule type" value="Genomic_DNA"/>
</dbReference>
<dbReference type="RefSeq" id="WP_342846764.1">
    <property type="nucleotide sequence ID" value="NZ_JBBMQO010000002.1"/>
</dbReference>
<feature type="region of interest" description="Disordered" evidence="1">
    <location>
        <begin position="394"/>
        <end position="436"/>
    </location>
</feature>
<dbReference type="Gene3D" id="3.10.350.10">
    <property type="entry name" value="LysM domain"/>
    <property type="match status" value="1"/>
</dbReference>
<evidence type="ECO:0000256" key="1">
    <source>
        <dbReference type="SAM" id="MobiDB-lite"/>
    </source>
</evidence>
<dbReference type="InterPro" id="IPR036779">
    <property type="entry name" value="LysM_dom_sf"/>
</dbReference>
<feature type="compositionally biased region" description="Polar residues" evidence="1">
    <location>
        <begin position="276"/>
        <end position="287"/>
    </location>
</feature>
<feature type="transmembrane region" description="Helical" evidence="2">
    <location>
        <begin position="6"/>
        <end position="27"/>
    </location>
</feature>
<dbReference type="PANTHER" id="PTHR34700">
    <property type="entry name" value="POTASSIUM BINDING PROTEIN KBP"/>
    <property type="match status" value="1"/>
</dbReference>
<evidence type="ECO:0000259" key="3">
    <source>
        <dbReference type="PROSITE" id="PS51782"/>
    </source>
</evidence>
<comment type="caution">
    <text evidence="4">The sequence shown here is derived from an EMBL/GenBank/DDBJ whole genome shotgun (WGS) entry which is preliminary data.</text>
</comment>
<dbReference type="PROSITE" id="PS51782">
    <property type="entry name" value="LYSM"/>
    <property type="match status" value="1"/>
</dbReference>
<feature type="region of interest" description="Disordered" evidence="1">
    <location>
        <begin position="242"/>
        <end position="288"/>
    </location>
</feature>
<dbReference type="Pfam" id="PF01476">
    <property type="entry name" value="LysM"/>
    <property type="match status" value="1"/>
</dbReference>
<proteinExistence type="predicted"/>
<reference evidence="4 5" key="1">
    <citation type="submission" date="2024-03" db="EMBL/GenBank/DDBJ databases">
        <title>Community enrichment and isolation of bacterial strains for fucoidan degradation.</title>
        <authorList>
            <person name="Sichert A."/>
        </authorList>
    </citation>
    <scope>NUCLEOTIDE SEQUENCE [LARGE SCALE GENOMIC DNA]</scope>
    <source>
        <strain evidence="4 5">AS62</strain>
    </source>
</reference>